<dbReference type="eggNOG" id="COG2913">
    <property type="taxonomic scope" value="Bacteria"/>
</dbReference>
<dbReference type="KEGG" id="app:CAP2UW1_2416"/>
<reference evidence="3" key="2">
    <citation type="submission" date="2009-09" db="EMBL/GenBank/DDBJ databases">
        <title>Complete sequence of chromosome of Candidatus Accumulibacter phosphatis clade IIA str. UW-1.</title>
        <authorList>
            <consortium name="US DOE Joint Genome Institute"/>
            <person name="Martin H.G."/>
            <person name="Ivanova N."/>
            <person name="Kunin V."/>
            <person name="Warnecke F."/>
            <person name="Barry K."/>
            <person name="He S."/>
            <person name="Salamov A."/>
            <person name="Szeto E."/>
            <person name="Dalin E."/>
            <person name="Pangilinan J.L."/>
            <person name="Lapidus A."/>
            <person name="Lowry S."/>
            <person name="Kyrpides N.C."/>
            <person name="McMahon K.D."/>
            <person name="Hugenholtz P."/>
        </authorList>
    </citation>
    <scope>NUCLEOTIDE SEQUENCE [LARGE SCALE GENOMIC DNA]</scope>
    <source>
        <strain evidence="3">UW-1</strain>
    </source>
</reference>
<dbReference type="STRING" id="522306.CAP2UW1_2416"/>
<feature type="compositionally biased region" description="Polar residues" evidence="1">
    <location>
        <begin position="23"/>
        <end position="32"/>
    </location>
</feature>
<keyword evidence="2" id="KW-0732">Signal</keyword>
<feature type="compositionally biased region" description="Low complexity" evidence="1">
    <location>
        <begin position="33"/>
        <end position="60"/>
    </location>
</feature>
<evidence type="ECO:0000256" key="1">
    <source>
        <dbReference type="SAM" id="MobiDB-lite"/>
    </source>
</evidence>
<reference evidence="3" key="1">
    <citation type="submission" date="2009-08" db="EMBL/GenBank/DDBJ databases">
        <authorList>
            <consortium name="US DOE Joint Genome Institute"/>
            <person name="Lucas S."/>
            <person name="Copeland A."/>
            <person name="Lapidus A."/>
            <person name="Glavina del Rio T."/>
            <person name="Dalin E."/>
            <person name="Tice H."/>
            <person name="Bruce D."/>
            <person name="Barry K."/>
            <person name="Pitluck S."/>
            <person name="Lowry S."/>
            <person name="Larimer F."/>
            <person name="Land M."/>
            <person name="Hauser L."/>
            <person name="Kyrpides N."/>
            <person name="Ivanova N."/>
            <person name="McMahon K.D."/>
            <person name="Hugenholtz P."/>
        </authorList>
    </citation>
    <scope>NUCLEOTIDE SEQUENCE</scope>
    <source>
        <strain evidence="3">UW-1</strain>
    </source>
</reference>
<evidence type="ECO:0008006" key="4">
    <source>
        <dbReference type="Google" id="ProtNLM"/>
    </source>
</evidence>
<feature type="compositionally biased region" description="Pro residues" evidence="1">
    <location>
        <begin position="98"/>
        <end position="113"/>
    </location>
</feature>
<dbReference type="HOGENOM" id="CLU_1145268_0_0_4"/>
<proteinExistence type="predicted"/>
<feature type="region of interest" description="Disordered" evidence="1">
    <location>
        <begin position="22"/>
        <end position="124"/>
    </location>
</feature>
<dbReference type="AlphaFoldDB" id="C7RR24"/>
<protein>
    <recommendedName>
        <fullName evidence="4">Lipoprotein</fullName>
    </recommendedName>
</protein>
<feature type="signal peptide" evidence="2">
    <location>
        <begin position="1"/>
        <end position="18"/>
    </location>
</feature>
<organism evidence="3">
    <name type="scientific">Accumulibacter regalis</name>
    <dbReference type="NCBI Taxonomy" id="522306"/>
    <lineage>
        <taxon>Bacteria</taxon>
        <taxon>Pseudomonadati</taxon>
        <taxon>Pseudomonadota</taxon>
        <taxon>Betaproteobacteria</taxon>
        <taxon>Candidatus Accumulibacter</taxon>
    </lineage>
</organism>
<evidence type="ECO:0000313" key="3">
    <source>
        <dbReference type="EMBL" id="ACV35705.1"/>
    </source>
</evidence>
<dbReference type="PROSITE" id="PS51257">
    <property type="entry name" value="PROKAR_LIPOPROTEIN"/>
    <property type="match status" value="1"/>
</dbReference>
<name>C7RR24_ACCRE</name>
<evidence type="ECO:0000256" key="2">
    <source>
        <dbReference type="SAM" id="SignalP"/>
    </source>
</evidence>
<dbReference type="EMBL" id="CP001715">
    <property type="protein sequence ID" value="ACV35705.1"/>
    <property type="molecule type" value="Genomic_DNA"/>
</dbReference>
<sequence precursor="true">MLKVGVLGPALLAMVAAAGLSGCASNSGKSESAQAPAPTPAQVETAAATQTAPASPTNQQGKQARKGSKLDSAKSAKSPSPAPLAQSEKPLAAAQAAPPVPAVQPAPSAPATPPGKIGPGMNARGEVVDSTKVEAGYGQPVKGLRDWEGEITGKAAPGSKFTQLQIGMPMRQVTDLVGQPSDQGAYITGKAFIPFFFGSDTHRQELVYKNQGRLIFAGGSMGDFGSAHLVWIIHNGNEPPYR</sequence>
<accession>C7RR24</accession>
<gene>
    <name evidence="3" type="ordered locus">CAP2UW1_2416</name>
</gene>
<feature type="chain" id="PRO_5002983766" description="Lipoprotein" evidence="2">
    <location>
        <begin position="19"/>
        <end position="242"/>
    </location>
</feature>
<feature type="compositionally biased region" description="Low complexity" evidence="1">
    <location>
        <begin position="75"/>
        <end position="97"/>
    </location>
</feature>